<keyword evidence="2" id="KW-1185">Reference proteome</keyword>
<dbReference type="EMBL" id="CM051394">
    <property type="protein sequence ID" value="KAJ4728672.1"/>
    <property type="molecule type" value="Genomic_DNA"/>
</dbReference>
<evidence type="ECO:0000313" key="1">
    <source>
        <dbReference type="EMBL" id="KAJ4728672.1"/>
    </source>
</evidence>
<sequence>MPRAKKKGRKLKDCPRFIADEAEEHFEKQLKNKKLLPEKGFHMQDSPSLGLPSYVSEVIVQRGWHKFVQNPDPPLVAVVKEFYANWLNPEEEVVMVRGTEVDCSVGVINHIYGLVDIADEYSEFTETVTEEQINEALQLTTKEGTQWIVSTTEKRTVMRTALTPAARVWYHFIKFRLRPTTHDDTRVIFGAGPTEEVLSNKASISIHTINRLLRDTGIKYSTNRDPPLTTSQAAESSHSSGLSNIFERLDKQDAQHALLYDRLHKFWEYSHQRDQAIKRAL</sequence>
<name>A0ACC1YZM3_MELAZ</name>
<gene>
    <name evidence="1" type="ORF">OWV82_001565</name>
</gene>
<dbReference type="Proteomes" id="UP001164539">
    <property type="component" value="Chromosome 1"/>
</dbReference>
<organism evidence="1 2">
    <name type="scientific">Melia azedarach</name>
    <name type="common">Chinaberry tree</name>
    <dbReference type="NCBI Taxonomy" id="155640"/>
    <lineage>
        <taxon>Eukaryota</taxon>
        <taxon>Viridiplantae</taxon>
        <taxon>Streptophyta</taxon>
        <taxon>Embryophyta</taxon>
        <taxon>Tracheophyta</taxon>
        <taxon>Spermatophyta</taxon>
        <taxon>Magnoliopsida</taxon>
        <taxon>eudicotyledons</taxon>
        <taxon>Gunneridae</taxon>
        <taxon>Pentapetalae</taxon>
        <taxon>rosids</taxon>
        <taxon>malvids</taxon>
        <taxon>Sapindales</taxon>
        <taxon>Meliaceae</taxon>
        <taxon>Melia</taxon>
    </lineage>
</organism>
<comment type="caution">
    <text evidence="1">The sequence shown here is derived from an EMBL/GenBank/DDBJ whole genome shotgun (WGS) entry which is preliminary data.</text>
</comment>
<proteinExistence type="predicted"/>
<protein>
    <submittedName>
        <fullName evidence="1">DEAD-box ATP-dependent RNA helicase 56-like isoform X2</fullName>
    </submittedName>
</protein>
<evidence type="ECO:0000313" key="2">
    <source>
        <dbReference type="Proteomes" id="UP001164539"/>
    </source>
</evidence>
<accession>A0ACC1YZM3</accession>
<reference evidence="1 2" key="1">
    <citation type="journal article" date="2023" name="Science">
        <title>Complex scaffold remodeling in plant triterpene biosynthesis.</title>
        <authorList>
            <person name="De La Pena R."/>
            <person name="Hodgson H."/>
            <person name="Liu J.C."/>
            <person name="Stephenson M.J."/>
            <person name="Martin A.C."/>
            <person name="Owen C."/>
            <person name="Harkess A."/>
            <person name="Leebens-Mack J."/>
            <person name="Jimenez L.E."/>
            <person name="Osbourn A."/>
            <person name="Sattely E.S."/>
        </authorList>
    </citation>
    <scope>NUCLEOTIDE SEQUENCE [LARGE SCALE GENOMIC DNA]</scope>
    <source>
        <strain evidence="2">cv. JPN11</strain>
        <tissue evidence="1">Leaf</tissue>
    </source>
</reference>